<dbReference type="EMBL" id="JARK01001498">
    <property type="protein sequence ID" value="EYB95264.1"/>
    <property type="molecule type" value="Genomic_DNA"/>
</dbReference>
<dbReference type="AlphaFoldDB" id="A0A016SY55"/>
<gene>
    <name evidence="1" type="primary">Acey_s0162.g3435</name>
    <name evidence="1" type="ORF">Y032_0162g3435</name>
</gene>
<protein>
    <submittedName>
        <fullName evidence="1">Uncharacterized protein</fullName>
    </submittedName>
</protein>
<sequence>MGGDLRLSEHILGGRSPLVEFRHNFHKTELLIECTMDVDGDGLSAASRSANAALQLSLLQDNKLLSRGFLYSQLLFLLIDIKCDELPSRKLRFATAEMILS</sequence>
<organism evidence="1 2">
    <name type="scientific">Ancylostoma ceylanicum</name>
    <dbReference type="NCBI Taxonomy" id="53326"/>
    <lineage>
        <taxon>Eukaryota</taxon>
        <taxon>Metazoa</taxon>
        <taxon>Ecdysozoa</taxon>
        <taxon>Nematoda</taxon>
        <taxon>Chromadorea</taxon>
        <taxon>Rhabditida</taxon>
        <taxon>Rhabditina</taxon>
        <taxon>Rhabditomorpha</taxon>
        <taxon>Strongyloidea</taxon>
        <taxon>Ancylostomatidae</taxon>
        <taxon>Ancylostomatinae</taxon>
        <taxon>Ancylostoma</taxon>
    </lineage>
</organism>
<comment type="caution">
    <text evidence="1">The sequence shown here is derived from an EMBL/GenBank/DDBJ whole genome shotgun (WGS) entry which is preliminary data.</text>
</comment>
<reference evidence="2" key="1">
    <citation type="journal article" date="2015" name="Nat. Genet.">
        <title>The genome and transcriptome of the zoonotic hookworm Ancylostoma ceylanicum identify infection-specific gene families.</title>
        <authorList>
            <person name="Schwarz E.M."/>
            <person name="Hu Y."/>
            <person name="Antoshechkin I."/>
            <person name="Miller M.M."/>
            <person name="Sternberg P.W."/>
            <person name="Aroian R.V."/>
        </authorList>
    </citation>
    <scope>NUCLEOTIDE SEQUENCE</scope>
    <source>
        <strain evidence="2">HY135</strain>
    </source>
</reference>
<evidence type="ECO:0000313" key="2">
    <source>
        <dbReference type="Proteomes" id="UP000024635"/>
    </source>
</evidence>
<accession>A0A016SY55</accession>
<dbReference type="Proteomes" id="UP000024635">
    <property type="component" value="Unassembled WGS sequence"/>
</dbReference>
<evidence type="ECO:0000313" key="1">
    <source>
        <dbReference type="EMBL" id="EYB95264.1"/>
    </source>
</evidence>
<name>A0A016SY55_9BILA</name>
<keyword evidence="2" id="KW-1185">Reference proteome</keyword>
<proteinExistence type="predicted"/>